<feature type="compositionally biased region" description="Basic and acidic residues" evidence="1">
    <location>
        <begin position="1453"/>
        <end position="1467"/>
    </location>
</feature>
<dbReference type="PANTHER" id="PTHR31640">
    <property type="entry name" value="TRANSMEMBRANE PROTEIN KIAA1109"/>
    <property type="match status" value="1"/>
</dbReference>
<evidence type="ECO:0000313" key="4">
    <source>
        <dbReference type="EMBL" id="GMT01467.1"/>
    </source>
</evidence>
<name>A0AAV5U502_9BILA</name>
<dbReference type="PANTHER" id="PTHR31640:SF1">
    <property type="entry name" value="BRIDGE-LIKE LIPID TRANSFER PROTEIN FAMILY MEMBER 1"/>
    <property type="match status" value="1"/>
</dbReference>
<keyword evidence="5" id="KW-1185">Reference proteome</keyword>
<evidence type="ECO:0000259" key="3">
    <source>
        <dbReference type="Pfam" id="PF25040"/>
    </source>
</evidence>
<dbReference type="InterPro" id="IPR056742">
    <property type="entry name" value="BLTP1_C"/>
</dbReference>
<evidence type="ECO:0000313" key="5">
    <source>
        <dbReference type="Proteomes" id="UP001432027"/>
    </source>
</evidence>
<evidence type="ECO:0000256" key="1">
    <source>
        <dbReference type="SAM" id="MobiDB-lite"/>
    </source>
</evidence>
<dbReference type="EMBL" id="BTSX01000005">
    <property type="protein sequence ID" value="GMT01467.1"/>
    <property type="molecule type" value="Genomic_DNA"/>
</dbReference>
<dbReference type="InterPro" id="IPR047104">
    <property type="entry name" value="BLTP1_N"/>
</dbReference>
<feature type="region of interest" description="Disordered" evidence="1">
    <location>
        <begin position="1983"/>
        <end position="2007"/>
    </location>
</feature>
<dbReference type="Pfam" id="PF25040">
    <property type="entry name" value="BLTP1_C"/>
    <property type="match status" value="1"/>
</dbReference>
<protein>
    <submittedName>
        <fullName evidence="4">Uncharacterized protein</fullName>
    </submittedName>
</protein>
<feature type="non-terminal residue" evidence="4">
    <location>
        <position position="1"/>
    </location>
</feature>
<dbReference type="GO" id="GO:0048488">
    <property type="term" value="P:synaptic vesicle endocytosis"/>
    <property type="evidence" value="ECO:0007669"/>
    <property type="project" value="TreeGrafter"/>
</dbReference>
<dbReference type="Proteomes" id="UP001432027">
    <property type="component" value="Unassembled WGS sequence"/>
</dbReference>
<feature type="domain" description="Bridge-like lipid transfer protein family member 1 C-terminal" evidence="3">
    <location>
        <begin position="1939"/>
        <end position="2155"/>
    </location>
</feature>
<accession>A0AAV5U502</accession>
<dbReference type="GO" id="GO:0098793">
    <property type="term" value="C:presynapse"/>
    <property type="evidence" value="ECO:0007669"/>
    <property type="project" value="GOC"/>
</dbReference>
<gene>
    <name evidence="4" type="ORF">PENTCL1PPCAC_23641</name>
</gene>
<comment type="caution">
    <text evidence="4">The sequence shown here is derived from an EMBL/GenBank/DDBJ whole genome shotgun (WGS) entry which is preliminary data.</text>
</comment>
<feature type="domain" description="Bridge-like lipid transfer protein family member 1 N-terminal" evidence="2">
    <location>
        <begin position="2"/>
        <end position="543"/>
    </location>
</feature>
<proteinExistence type="predicted"/>
<dbReference type="Pfam" id="PF20413">
    <property type="entry name" value="BLTP1_N"/>
    <property type="match status" value="1"/>
</dbReference>
<feature type="region of interest" description="Disordered" evidence="1">
    <location>
        <begin position="1450"/>
        <end position="1479"/>
    </location>
</feature>
<dbReference type="InterPro" id="IPR033616">
    <property type="entry name" value="BLTP1"/>
</dbReference>
<organism evidence="4 5">
    <name type="scientific">Pristionchus entomophagus</name>
    <dbReference type="NCBI Taxonomy" id="358040"/>
    <lineage>
        <taxon>Eukaryota</taxon>
        <taxon>Metazoa</taxon>
        <taxon>Ecdysozoa</taxon>
        <taxon>Nematoda</taxon>
        <taxon>Chromadorea</taxon>
        <taxon>Rhabditida</taxon>
        <taxon>Rhabditina</taxon>
        <taxon>Diplogasteromorpha</taxon>
        <taxon>Diplogasteroidea</taxon>
        <taxon>Neodiplogasteridae</taxon>
        <taxon>Pristionchus</taxon>
    </lineage>
</organism>
<sequence>SPLAGKIAFRGVVYACDDYSIRLNDGFILLAYWKFMPNTRAAKCCTSRLSVHINGLQLYVYNQLSRYREVAKVLRMLNVIGEEVKTEVVTDEKSSFGMARFWSFVGVVKVACTSGKIVLGNPLLPYMMVLNLENLKSTILLEESKKDKKLINCKCSMENVRLVMLKHPSFTGLRPDPPRTMGDGFILMQTAELMLVYFDDILGKEEGAEQGLGEEDRPVWESIWRFGHNTQFAYGGWAERQRYLILSFFLPPLSGIAPVTEMPKKGHKRIRILHEARISLLHDATLDIYFTRGDELENIQTRLQAGSSIDATVWWITKEEGFRWSCKGALLNMQTTTTLIHSPFLSAETFSFEMVAMYPRVSNAKQSWTMNVNLSKATVHFVAEHISFLSELFSQWVGDEVADLCAFVPFVITINLEVQDFEILLSLNEGNWIDKKVVEDNWMGAIVGSNLSLKALMPLDDFMPEMVKMSYDMKIRGEVAVRMNLPQSRVGSAIYSSLANHAPEMNARPSRFGRTTNKKSDWMELWRTEGVDVLIEYAYHPTMGNFTSELPSEILNAWLPKRVTHPFQLPSDICKVNVDVHSSELIASGTLIRFVISLIENYCSSYDKLTEVGGGEEGEKKVPFWRGEAVIEKLRPMSIIFALRLHHLRAFCMGHSTDKMNSIEVVCEQIEVEVDKNKERSMIQVSLGGCAARLRDENTSTKDGLVSLSSMQVRGEGLFSPLGVSLDMMTVEYSWTLQLIIGAITANVPTAQMVRMAEFIDSLLTQVVLEDDKKRIPHRLTRCQHGAVSVCCRESVGRVCPSDSYLQLRLIRVSVDKLNAIVWDENTSLLVEADAFRLRICNWRTLHFGVGLKKAEIRLLINTIGDKCIDASNLTLNGMDVLIKMKERGLNEEKERREWVRKHDESTKRVPIVWRDEKEGGVCACNGVHRLFGYEDTVGLKWKSAGGGQAVVEAFDKESIRYMESLVRRGESACQSQPRAVYMARKTSKEMPSSASSFHSFSNENRLEICESYAKVVATWSVKSMGEDFPELGLKGEIDEWIGRHAIQAVKVKEGIGEGRIVTKISNEKVKPLETPDAVNVVLIEGCAAEEINVTVTPLGLEGAEELIESIVKTIKRIPVGYHVQNLFTKCADGGHFHPVLPEGSVRGKEESMMDSLVVNVSLNRLNLSLLSSPSPSAYLLLIDQTQLVTSRRDRTQYTVTMNGVTGQLLVLSINEDTGWGKQKEGSLEGRVEWMRGEERGEGEKGGETQMQIQSRTILELHLPHPSASFDRPHKTGEVHILHVDVANIRLVVVLRESGRGDVSRDVVYSLLSPTVNQWNASLNRFVARMKKIRSHLTNYRQWRLVKLLLVSNAVKENLLKDKGTLKGEMVRVRAQATLPSCPSCFLSLLLLKHIASEDTIDMEDLPHTCMENGVRKQALMVALSNWQAPIAPFIPIAKEMNVKDFELEEEMDKGKEGEKKGGEENGVKTGGQGVGGATDLYNYLRSHRKDKKKKEKEERSGANFDPHVFFYSWYNNLKLDETVIDGLSSLRMKAKLSLGNMEIGVLELRMLTTSSAKNIITHSNHPLLVVEKLTSSLDMDMNVHSDKKLALPSHMTLNLTSDVRVSRVQVRFALATFSLVRELSSMGKEAAGVWNGSTEKMKEKEEEKEKEEGKEQIPLPQWMIEMKNNMKGRSLRLSEKRSRAAKMRSEVLVSAKGTIHETRIDTTLFHLCGTVAVDQARAQGQFSMVSRNEVEGTLEADTKKATITLINLPSTGKNDEGTDIMGGVIHEAKLSVKKKRKEKPNIHMKVNSLHADIIMGVIALVDLVEDVGRQVSSKQIGVALDSRMERVERRAGEVPRVSNPATVLPDLLFKLSLGTIELGARLTQNVKTTLKIEKPTAEGILGSSPRASVRIDEYRLIVDALGEQLRLPLPKVQSLIMWRRNEDAPSVEGFTPKKGHFLDILLSIGSVSHIFPTDVLNAVLYVEMALRAEMKKFKSEMGSRRGGSSVMGGGSCELSEDSMMGTKEKMKEKEERRNEGLMFALRIECSSEPWLSLCSTTPANTGVQLQINSVLVTLTNRWKTKTNRLLGSMRMQTELRLGQILSTMTDMDRFASFSTQLSLERKEGAENGTDTFNCNLTRPLLIVHPRGIERAILLWLHCKDSFDRWNVDRREKGLLSAVEVEREAEKVVSSPSQTRQSTISLSPSIHDVSLSLLIMDFSLRVPLRAESCLLLVLKKSGCSSSHPHSFRLPSFLRCIQDHNSGECHTGGYARLC</sequence>
<reference evidence="4" key="1">
    <citation type="submission" date="2023-10" db="EMBL/GenBank/DDBJ databases">
        <title>Genome assembly of Pristionchus species.</title>
        <authorList>
            <person name="Yoshida K."/>
            <person name="Sommer R.J."/>
        </authorList>
    </citation>
    <scope>NUCLEOTIDE SEQUENCE</scope>
    <source>
        <strain evidence="4">RS0144</strain>
    </source>
</reference>
<evidence type="ECO:0000259" key="2">
    <source>
        <dbReference type="Pfam" id="PF20413"/>
    </source>
</evidence>